<organism evidence="2 3">
    <name type="scientific">Rhodocollybia butyracea</name>
    <dbReference type="NCBI Taxonomy" id="206335"/>
    <lineage>
        <taxon>Eukaryota</taxon>
        <taxon>Fungi</taxon>
        <taxon>Dikarya</taxon>
        <taxon>Basidiomycota</taxon>
        <taxon>Agaricomycotina</taxon>
        <taxon>Agaricomycetes</taxon>
        <taxon>Agaricomycetidae</taxon>
        <taxon>Agaricales</taxon>
        <taxon>Marasmiineae</taxon>
        <taxon>Omphalotaceae</taxon>
        <taxon>Rhodocollybia</taxon>
    </lineage>
</organism>
<sequence>MFKLPFTFILSASALSAVYAQDILGLSWNSTSPFGKSTGVFTLQPSTFGYSMVFADGTSTLSATYDATSGVVTQVCPFPGLVAAMIPLEGSTGPETFLIEWVEAGDVGTLPGGSSITSLVPGDGAFVTTMGSPNGAFPQNGVFKEVTVDNVLTYAWTDETFEENEDVTSWIDIFDGSSISC</sequence>
<dbReference type="OrthoDB" id="2867444at2759"/>
<feature type="chain" id="PRO_5040310870" evidence="1">
    <location>
        <begin position="21"/>
        <end position="181"/>
    </location>
</feature>
<dbReference type="Proteomes" id="UP000772434">
    <property type="component" value="Unassembled WGS sequence"/>
</dbReference>
<feature type="signal peptide" evidence="1">
    <location>
        <begin position="1"/>
        <end position="20"/>
    </location>
</feature>
<evidence type="ECO:0000313" key="2">
    <source>
        <dbReference type="EMBL" id="KAF9062626.1"/>
    </source>
</evidence>
<reference evidence="2" key="1">
    <citation type="submission" date="2020-11" db="EMBL/GenBank/DDBJ databases">
        <authorList>
            <consortium name="DOE Joint Genome Institute"/>
            <person name="Ahrendt S."/>
            <person name="Riley R."/>
            <person name="Andreopoulos W."/>
            <person name="Labutti K."/>
            <person name="Pangilinan J."/>
            <person name="Ruiz-Duenas F.J."/>
            <person name="Barrasa J.M."/>
            <person name="Sanchez-Garcia M."/>
            <person name="Camarero S."/>
            <person name="Miyauchi S."/>
            <person name="Serrano A."/>
            <person name="Linde D."/>
            <person name="Babiker R."/>
            <person name="Drula E."/>
            <person name="Ayuso-Fernandez I."/>
            <person name="Pacheco R."/>
            <person name="Padilla G."/>
            <person name="Ferreira P."/>
            <person name="Barriuso J."/>
            <person name="Kellner H."/>
            <person name="Castanera R."/>
            <person name="Alfaro M."/>
            <person name="Ramirez L."/>
            <person name="Pisabarro A.G."/>
            <person name="Kuo A."/>
            <person name="Tritt A."/>
            <person name="Lipzen A."/>
            <person name="He G."/>
            <person name="Yan M."/>
            <person name="Ng V."/>
            <person name="Cullen D."/>
            <person name="Martin F."/>
            <person name="Rosso M.-N."/>
            <person name="Henrissat B."/>
            <person name="Hibbett D."/>
            <person name="Martinez A.T."/>
            <person name="Grigoriev I.V."/>
        </authorList>
    </citation>
    <scope>NUCLEOTIDE SEQUENCE</scope>
    <source>
        <strain evidence="2">AH 40177</strain>
    </source>
</reference>
<gene>
    <name evidence="2" type="ORF">BDP27DRAFT_1336298</name>
</gene>
<comment type="caution">
    <text evidence="2">The sequence shown here is derived from an EMBL/GenBank/DDBJ whole genome shotgun (WGS) entry which is preliminary data.</text>
</comment>
<evidence type="ECO:0000256" key="1">
    <source>
        <dbReference type="SAM" id="SignalP"/>
    </source>
</evidence>
<evidence type="ECO:0000313" key="3">
    <source>
        <dbReference type="Proteomes" id="UP000772434"/>
    </source>
</evidence>
<protein>
    <submittedName>
        <fullName evidence="2">Uncharacterized protein</fullName>
    </submittedName>
</protein>
<keyword evidence="3" id="KW-1185">Reference proteome</keyword>
<name>A0A9P5U183_9AGAR</name>
<proteinExistence type="predicted"/>
<keyword evidence="1" id="KW-0732">Signal</keyword>
<accession>A0A9P5U183</accession>
<dbReference type="AlphaFoldDB" id="A0A9P5U183"/>
<dbReference type="EMBL" id="JADNRY010000166">
    <property type="protein sequence ID" value="KAF9062626.1"/>
    <property type="molecule type" value="Genomic_DNA"/>
</dbReference>